<protein>
    <recommendedName>
        <fullName evidence="3">Lipoprotein</fullName>
    </recommendedName>
</protein>
<dbReference type="PROSITE" id="PS51257">
    <property type="entry name" value="PROKAR_LIPOPROTEIN"/>
    <property type="match status" value="1"/>
</dbReference>
<dbReference type="EMBL" id="CP059139">
    <property type="protein sequence ID" value="QMV61543.1"/>
    <property type="molecule type" value="Genomic_DNA"/>
</dbReference>
<proteinExistence type="predicted"/>
<accession>A0A7G5DIG8</accession>
<evidence type="ECO:0000313" key="1">
    <source>
        <dbReference type="EMBL" id="QMV61543.1"/>
    </source>
</evidence>
<dbReference type="AlphaFoldDB" id="A0A7G5DIG8"/>
<organism evidence="1 2">
    <name type="scientific">Pseudomonas berkeleyensis</name>
    <dbReference type="NCBI Taxonomy" id="2726956"/>
    <lineage>
        <taxon>Bacteria</taxon>
        <taxon>Pseudomonadati</taxon>
        <taxon>Pseudomonadota</taxon>
        <taxon>Gammaproteobacteria</taxon>
        <taxon>Pseudomonadales</taxon>
        <taxon>Pseudomonadaceae</taxon>
        <taxon>Pseudomonas</taxon>
    </lineage>
</organism>
<evidence type="ECO:0008006" key="3">
    <source>
        <dbReference type="Google" id="ProtNLM"/>
    </source>
</evidence>
<keyword evidence="2" id="KW-1185">Reference proteome</keyword>
<reference evidence="1 2" key="1">
    <citation type="journal article" date="2020" name="G3 (Bethesda)">
        <title>CeMbio - The Caenorhabditis elegans Microbiome Resource.</title>
        <authorList>
            <person name="Dirksen P."/>
            <person name="Assie A."/>
            <person name="Zimmermann J."/>
            <person name="Zhang F."/>
            <person name="Tietje A.M."/>
            <person name="Marsh S.A."/>
            <person name="Felix M.A."/>
            <person name="Shapira M."/>
            <person name="Kaleta C."/>
            <person name="Schulenburg H."/>
            <person name="Samuel B."/>
        </authorList>
    </citation>
    <scope>NUCLEOTIDE SEQUENCE [LARGE SCALE GENOMIC DNA]</scope>
    <source>
        <strain evidence="1 2">MSPm1</strain>
    </source>
</reference>
<dbReference type="Proteomes" id="UP000515276">
    <property type="component" value="Chromosome"/>
</dbReference>
<evidence type="ECO:0000313" key="2">
    <source>
        <dbReference type="Proteomes" id="UP000515276"/>
    </source>
</evidence>
<name>A0A7G5DIG8_9PSED</name>
<gene>
    <name evidence="1" type="ORF">HS968_16025</name>
</gene>
<dbReference type="RefSeq" id="WP_182367121.1">
    <property type="nucleotide sequence ID" value="NZ_CP059139.1"/>
</dbReference>
<sequence length="206" mass="21636">MKQIAIVALLALAISGCDKPKEETAQTNQPPAMCAKDTDCKGDRICESGQCMSPTSQPTAATKPELLAPAAPSIAYEALLISDDAAGPFSIAYMDLGTALNYQSRAGAVNLMESVVQDPESTGYVKIEKAYAFGPDKFVLVVSTGENGNSCPATTYVLSYDTKSEIVDGKTSIDGCSETVEAFAENNKLSVKKEGATTVVYNGKVI</sequence>